<dbReference type="PANTHER" id="PTHR35368:SF1">
    <property type="entry name" value="HYDROPEROXIDE REDUCTASE"/>
    <property type="match status" value="1"/>
</dbReference>
<dbReference type="Proteomes" id="UP001157733">
    <property type="component" value="Chromosome"/>
</dbReference>
<dbReference type="InterPro" id="IPR003718">
    <property type="entry name" value="OsmC/Ohr_fam"/>
</dbReference>
<dbReference type="InterPro" id="IPR052924">
    <property type="entry name" value="OsmC/Ohr_hydroprdx_reductase"/>
</dbReference>
<name>A0ABM9HBM8_9BACT</name>
<dbReference type="EMBL" id="OX336137">
    <property type="protein sequence ID" value="CAI2717561.1"/>
    <property type="molecule type" value="Genomic_DNA"/>
</dbReference>
<dbReference type="SUPFAM" id="SSF82784">
    <property type="entry name" value="OsmC-like"/>
    <property type="match status" value="1"/>
</dbReference>
<dbReference type="PANTHER" id="PTHR35368">
    <property type="entry name" value="HYDROPEROXIDE REDUCTASE"/>
    <property type="match status" value="1"/>
</dbReference>
<gene>
    <name evidence="1" type="ORF">NSPWAT_0702</name>
</gene>
<reference evidence="1 2" key="1">
    <citation type="submission" date="2022-09" db="EMBL/GenBank/DDBJ databases">
        <authorList>
            <person name="Kop L."/>
        </authorList>
    </citation>
    <scope>NUCLEOTIDE SEQUENCE [LARGE SCALE GENOMIC DNA]</scope>
    <source>
        <strain evidence="1 2">347</strain>
    </source>
</reference>
<evidence type="ECO:0000313" key="2">
    <source>
        <dbReference type="Proteomes" id="UP001157733"/>
    </source>
</evidence>
<organism evidence="1 2">
    <name type="scientific">Nitrospina watsonii</name>
    <dbReference type="NCBI Taxonomy" id="1323948"/>
    <lineage>
        <taxon>Bacteria</taxon>
        <taxon>Pseudomonadati</taxon>
        <taxon>Nitrospinota/Tectimicrobiota group</taxon>
        <taxon>Nitrospinota</taxon>
        <taxon>Nitrospinia</taxon>
        <taxon>Nitrospinales</taxon>
        <taxon>Nitrospinaceae</taxon>
        <taxon>Nitrospina</taxon>
    </lineage>
</organism>
<dbReference type="InterPro" id="IPR036102">
    <property type="entry name" value="OsmC/Ohrsf"/>
</dbReference>
<proteinExistence type="predicted"/>
<dbReference type="Pfam" id="PF02566">
    <property type="entry name" value="OsmC"/>
    <property type="match status" value="1"/>
</dbReference>
<protein>
    <submittedName>
        <fullName evidence="1">OsmC family protein</fullName>
    </submittedName>
</protein>
<dbReference type="Gene3D" id="3.30.300.20">
    <property type="match status" value="1"/>
</dbReference>
<dbReference type="RefSeq" id="WP_282010492.1">
    <property type="nucleotide sequence ID" value="NZ_OX336137.1"/>
</dbReference>
<accession>A0ABM9HBM8</accession>
<sequence length="187" mass="20843">MSNQAAQNQKVVNGVNVTQLEETIQAVKGQPELAQFKFRARNTWKDGAQNKVEFDDYYGTCQELKHGRPFQFQADEPPALLGKDQGANPAEYLLTALSACMTTSLVYHAAAAGIDLENVESEYEGDIDLHGFLDLDPAVRKGYKEIRINFKVKTDADKKKLAELVKHSPIFDVVTNPTPVKVQFITE</sequence>
<keyword evidence="2" id="KW-1185">Reference proteome</keyword>
<dbReference type="InterPro" id="IPR015946">
    <property type="entry name" value="KH_dom-like_a/b"/>
</dbReference>
<evidence type="ECO:0000313" key="1">
    <source>
        <dbReference type="EMBL" id="CAI2717561.1"/>
    </source>
</evidence>